<evidence type="ECO:0000313" key="4">
    <source>
        <dbReference type="Proteomes" id="UP000265719"/>
    </source>
</evidence>
<dbReference type="RefSeq" id="WP_199859995.1">
    <property type="nucleotide sequence ID" value="NZ_CP063196.1"/>
</dbReference>
<feature type="compositionally biased region" description="Low complexity" evidence="1">
    <location>
        <begin position="369"/>
        <end position="378"/>
    </location>
</feature>
<dbReference type="Proteomes" id="UP000265719">
    <property type="component" value="Chromosome"/>
</dbReference>
<feature type="transmembrane region" description="Helical" evidence="2">
    <location>
        <begin position="12"/>
        <end position="36"/>
    </location>
</feature>
<accession>A0AA97LWD4</accession>
<keyword evidence="2" id="KW-0812">Transmembrane</keyword>
<evidence type="ECO:0000313" key="3">
    <source>
        <dbReference type="EMBL" id="UOE19392.1"/>
    </source>
</evidence>
<feature type="region of interest" description="Disordered" evidence="1">
    <location>
        <begin position="368"/>
        <end position="398"/>
    </location>
</feature>
<dbReference type="KEGG" id="thao:NI17_022145"/>
<evidence type="ECO:0000256" key="2">
    <source>
        <dbReference type="SAM" id="Phobius"/>
    </source>
</evidence>
<dbReference type="AlphaFoldDB" id="A0AA97LWD4"/>
<organism evidence="3 4">
    <name type="scientific">Thermobifida halotolerans</name>
    <dbReference type="NCBI Taxonomy" id="483545"/>
    <lineage>
        <taxon>Bacteria</taxon>
        <taxon>Bacillati</taxon>
        <taxon>Actinomycetota</taxon>
        <taxon>Actinomycetes</taxon>
        <taxon>Streptosporangiales</taxon>
        <taxon>Nocardiopsidaceae</taxon>
        <taxon>Thermobifida</taxon>
    </lineage>
</organism>
<gene>
    <name evidence="3" type="ORF">NI17_022145</name>
</gene>
<reference evidence="3" key="1">
    <citation type="submission" date="2020-10" db="EMBL/GenBank/DDBJ databases">
        <title>De novo genome project of the cellulose decomposer Thermobifida halotolerans type strain.</title>
        <authorList>
            <person name="Nagy I."/>
            <person name="Horvath B."/>
            <person name="Kukolya J."/>
            <person name="Nagy I."/>
            <person name="Orsini M."/>
        </authorList>
    </citation>
    <scope>NUCLEOTIDE SEQUENCE</scope>
    <source>
        <strain evidence="3">DSM 44931</strain>
    </source>
</reference>
<name>A0AA97LWD4_9ACTN</name>
<keyword evidence="2" id="KW-1133">Transmembrane helix</keyword>
<keyword evidence="2" id="KW-0472">Membrane</keyword>
<dbReference type="EMBL" id="CP063196">
    <property type="protein sequence ID" value="UOE19392.1"/>
    <property type="molecule type" value="Genomic_DNA"/>
</dbReference>
<evidence type="ECO:0000256" key="1">
    <source>
        <dbReference type="SAM" id="MobiDB-lite"/>
    </source>
</evidence>
<protein>
    <submittedName>
        <fullName evidence="3">Uncharacterized protein</fullName>
    </submittedName>
</protein>
<proteinExistence type="predicted"/>
<feature type="compositionally biased region" description="Basic and acidic residues" evidence="1">
    <location>
        <begin position="389"/>
        <end position="398"/>
    </location>
</feature>
<sequence>MAGPTTRSRSPLSPLVIVLMAIAALLAAVLVAVVAVRFVGARAVVVTGVIGSEKEPFFANPEVRARFAELGYTVEVRTAGSRAIATTDLTGYDFGFPGSTSSAEKLKAAVGVDHDHQPFHSPMVILTRQPVIESLVGAELVTRGPDGVHTFDMAAYLELTGERTRWRDLPGGGGFGSANRNEVLVRTTDPRSSNSAAMYLAVVSYLLNGEKVVTDPDTETLDEAARLFLAQGDPPQTSQQPFDHFLALGAGHTPLLWAYEAQYVSAAVNLTSFPEDVVMLYPAPTTISHHTLVPLTEEGDEVGRLLVEDPELQRLAALNGFRPSDPAQFTGLADRHAIPVPAQVTDVVNAPSHGVLEQMLSEIEDRYTADGAAAPAADVGELPDVTASPRDRRDRGTR</sequence>
<keyword evidence="4" id="KW-1185">Reference proteome</keyword>